<dbReference type="OrthoDB" id="2088138at2"/>
<evidence type="ECO:0000313" key="2">
    <source>
        <dbReference type="EMBL" id="PVY83474.1"/>
    </source>
</evidence>
<keyword evidence="1" id="KW-0812">Transmembrane</keyword>
<reference evidence="2 3" key="1">
    <citation type="submission" date="2018-04" db="EMBL/GenBank/DDBJ databases">
        <title>Genomic Encyclopedia of Type Strains, Phase IV (KMG-IV): sequencing the most valuable type-strain genomes for metagenomic binning, comparative biology and taxonomic classification.</title>
        <authorList>
            <person name="Goeker M."/>
        </authorList>
    </citation>
    <scope>NUCLEOTIDE SEQUENCE [LARGE SCALE GENOMIC DNA]</scope>
    <source>
        <strain evidence="2 3">DSM 28795</strain>
    </source>
</reference>
<dbReference type="AlphaFoldDB" id="A0A2U1D722"/>
<dbReference type="EMBL" id="QEKT01000007">
    <property type="protein sequence ID" value="PVY83474.1"/>
    <property type="molecule type" value="Genomic_DNA"/>
</dbReference>
<proteinExistence type="predicted"/>
<protein>
    <submittedName>
        <fullName evidence="2">Uncharacterized protein</fullName>
    </submittedName>
</protein>
<sequence length="119" mass="13127">MNKKVLISILAVIVIAIIGVIGFKVYSDNNVKADYTTTVAEKKLNAGENLDGKIIDVEIASVENNTPLGQNIWAGEHLNFYPDKQQHNLKKGQHIKFKISETKSSLGSWFIKGTVVSTK</sequence>
<comment type="caution">
    <text evidence="2">The sequence shown here is derived from an EMBL/GenBank/DDBJ whole genome shotgun (WGS) entry which is preliminary data.</text>
</comment>
<keyword evidence="3" id="KW-1185">Reference proteome</keyword>
<accession>A0A2U1D722</accession>
<keyword evidence="1" id="KW-0472">Membrane</keyword>
<evidence type="ECO:0000313" key="3">
    <source>
        <dbReference type="Proteomes" id="UP000245433"/>
    </source>
</evidence>
<name>A0A2U1D722_9LACO</name>
<gene>
    <name evidence="2" type="ORF">C7384_10782</name>
</gene>
<evidence type="ECO:0000256" key="1">
    <source>
        <dbReference type="SAM" id="Phobius"/>
    </source>
</evidence>
<organism evidence="2 3">
    <name type="scientific">Convivina intestini</name>
    <dbReference type="NCBI Taxonomy" id="1505726"/>
    <lineage>
        <taxon>Bacteria</taxon>
        <taxon>Bacillati</taxon>
        <taxon>Bacillota</taxon>
        <taxon>Bacilli</taxon>
        <taxon>Lactobacillales</taxon>
        <taxon>Lactobacillaceae</taxon>
        <taxon>Convivina</taxon>
    </lineage>
</organism>
<feature type="transmembrane region" description="Helical" evidence="1">
    <location>
        <begin position="6"/>
        <end position="26"/>
    </location>
</feature>
<dbReference type="Proteomes" id="UP000245433">
    <property type="component" value="Unassembled WGS sequence"/>
</dbReference>
<keyword evidence="1" id="KW-1133">Transmembrane helix</keyword>